<dbReference type="OrthoDB" id="498204at2759"/>
<keyword evidence="1" id="KW-0732">Signal</keyword>
<dbReference type="EMBL" id="KB469301">
    <property type="protein sequence ID" value="EPQ55659.1"/>
    <property type="molecule type" value="Genomic_DNA"/>
</dbReference>
<dbReference type="Gene3D" id="3.30.9.10">
    <property type="entry name" value="D-Amino Acid Oxidase, subunit A, domain 2"/>
    <property type="match status" value="1"/>
</dbReference>
<gene>
    <name evidence="3" type="ORF">GLOTRDRAFT_115945</name>
</gene>
<dbReference type="PANTHER" id="PTHR13847:SF185">
    <property type="entry name" value="FAD DEPENDENT OXIDOREDUCTASE SUPERFAMILY (AFU_ORTHOLOGUE AFUA_3G02360)"/>
    <property type="match status" value="1"/>
</dbReference>
<dbReference type="GeneID" id="19300119"/>
<feature type="signal peptide" evidence="1">
    <location>
        <begin position="1"/>
        <end position="17"/>
    </location>
</feature>
<organism evidence="3 4">
    <name type="scientific">Gloeophyllum trabeum (strain ATCC 11539 / FP-39264 / Madison 617)</name>
    <name type="common">Brown rot fungus</name>
    <dbReference type="NCBI Taxonomy" id="670483"/>
    <lineage>
        <taxon>Eukaryota</taxon>
        <taxon>Fungi</taxon>
        <taxon>Dikarya</taxon>
        <taxon>Basidiomycota</taxon>
        <taxon>Agaricomycotina</taxon>
        <taxon>Agaricomycetes</taxon>
        <taxon>Gloeophyllales</taxon>
        <taxon>Gloeophyllaceae</taxon>
        <taxon>Gloeophyllum</taxon>
    </lineage>
</organism>
<dbReference type="OMA" id="GPWTPQV"/>
<dbReference type="GO" id="GO:0005770">
    <property type="term" value="C:late endosome"/>
    <property type="evidence" value="ECO:0007669"/>
    <property type="project" value="TreeGrafter"/>
</dbReference>
<dbReference type="GO" id="GO:0042147">
    <property type="term" value="P:retrograde transport, endosome to Golgi"/>
    <property type="evidence" value="ECO:0007669"/>
    <property type="project" value="TreeGrafter"/>
</dbReference>
<feature type="chain" id="PRO_5004544266" evidence="1">
    <location>
        <begin position="18"/>
        <end position="397"/>
    </location>
</feature>
<feature type="domain" description="FAD dependent oxidoreductase" evidence="2">
    <location>
        <begin position="5"/>
        <end position="381"/>
    </location>
</feature>
<dbReference type="STRING" id="670483.S7RRQ1"/>
<dbReference type="HOGENOM" id="CLU_007884_14_1_1"/>
<dbReference type="GO" id="GO:0005829">
    <property type="term" value="C:cytosol"/>
    <property type="evidence" value="ECO:0007669"/>
    <property type="project" value="GOC"/>
</dbReference>
<protein>
    <submittedName>
        <fullName evidence="3">FAD dependent oxidoreductase</fullName>
    </submittedName>
</protein>
<reference evidence="3 4" key="1">
    <citation type="journal article" date="2012" name="Science">
        <title>The Paleozoic origin of enzymatic lignin decomposition reconstructed from 31 fungal genomes.</title>
        <authorList>
            <person name="Floudas D."/>
            <person name="Binder M."/>
            <person name="Riley R."/>
            <person name="Barry K."/>
            <person name="Blanchette R.A."/>
            <person name="Henrissat B."/>
            <person name="Martinez A.T."/>
            <person name="Otillar R."/>
            <person name="Spatafora J.W."/>
            <person name="Yadav J.S."/>
            <person name="Aerts A."/>
            <person name="Benoit I."/>
            <person name="Boyd A."/>
            <person name="Carlson A."/>
            <person name="Copeland A."/>
            <person name="Coutinho P.M."/>
            <person name="de Vries R.P."/>
            <person name="Ferreira P."/>
            <person name="Findley K."/>
            <person name="Foster B."/>
            <person name="Gaskell J."/>
            <person name="Glotzer D."/>
            <person name="Gorecki P."/>
            <person name="Heitman J."/>
            <person name="Hesse C."/>
            <person name="Hori C."/>
            <person name="Igarashi K."/>
            <person name="Jurgens J.A."/>
            <person name="Kallen N."/>
            <person name="Kersten P."/>
            <person name="Kohler A."/>
            <person name="Kuees U."/>
            <person name="Kumar T.K.A."/>
            <person name="Kuo A."/>
            <person name="LaButti K."/>
            <person name="Larrondo L.F."/>
            <person name="Lindquist E."/>
            <person name="Ling A."/>
            <person name="Lombard V."/>
            <person name="Lucas S."/>
            <person name="Lundell T."/>
            <person name="Martin R."/>
            <person name="McLaughlin D.J."/>
            <person name="Morgenstern I."/>
            <person name="Morin E."/>
            <person name="Murat C."/>
            <person name="Nagy L.G."/>
            <person name="Nolan M."/>
            <person name="Ohm R.A."/>
            <person name="Patyshakuliyeva A."/>
            <person name="Rokas A."/>
            <person name="Ruiz-Duenas F.J."/>
            <person name="Sabat G."/>
            <person name="Salamov A."/>
            <person name="Samejima M."/>
            <person name="Schmutz J."/>
            <person name="Slot J.C."/>
            <person name="St John F."/>
            <person name="Stenlid J."/>
            <person name="Sun H."/>
            <person name="Sun S."/>
            <person name="Syed K."/>
            <person name="Tsang A."/>
            <person name="Wiebenga A."/>
            <person name="Young D."/>
            <person name="Pisabarro A."/>
            <person name="Eastwood D.C."/>
            <person name="Martin F."/>
            <person name="Cullen D."/>
            <person name="Grigoriev I.V."/>
            <person name="Hibbett D.S."/>
        </authorList>
    </citation>
    <scope>NUCLEOTIDE SEQUENCE [LARGE SCALE GENOMIC DNA]</scope>
    <source>
        <strain evidence="3 4">ATCC 11539</strain>
    </source>
</reference>
<dbReference type="InterPro" id="IPR036188">
    <property type="entry name" value="FAD/NAD-bd_sf"/>
</dbReference>
<sequence length="397" mass="42079">MPTTVILGAGIIGLSTAYYLSSQSPSETIHLVESSPALFASASGKAAGFLARDWFPAASSALGALSFDLHKKLAEEHNGKEKWGWGPSVSYSLDSTKGTEKGEDWLLAGASRASVVAETRDGDVRPKWLTNTGALRKLSDSDTTGIVDPLRLCEWLLEQCKSRCVRLHHPAKATKVLTTDSSLSGIQVTYSDTGTTSEIPCDALVISAGAWTTLVYRTLFPAAPRAPHISSLAGHSLVFKSPHWTGADEAEGGGVCHAVFTTHPGGFSPEIFSRVGGHIWLGGLNDAHLDVPELATDVKTDEKSTETLREVGRWLCGDELEVIREGLCHRPVTRTGVPLVARVPEGDLGGVKGRGRVYVASGHGPWGISLSLGTGLVVSEMVLGMKTSADISALARF</sequence>
<dbReference type="PANTHER" id="PTHR13847">
    <property type="entry name" value="SARCOSINE DEHYDROGENASE-RELATED"/>
    <property type="match status" value="1"/>
</dbReference>
<dbReference type="Gene3D" id="3.50.50.60">
    <property type="entry name" value="FAD/NAD(P)-binding domain"/>
    <property type="match status" value="1"/>
</dbReference>
<proteinExistence type="predicted"/>
<dbReference type="InterPro" id="IPR006076">
    <property type="entry name" value="FAD-dep_OxRdtase"/>
</dbReference>
<dbReference type="eggNOG" id="KOG2852">
    <property type="taxonomic scope" value="Eukaryota"/>
</dbReference>
<dbReference type="RefSeq" id="XP_007865721.1">
    <property type="nucleotide sequence ID" value="XM_007867530.1"/>
</dbReference>
<dbReference type="KEGG" id="gtr:GLOTRDRAFT_115945"/>
<evidence type="ECO:0000313" key="4">
    <source>
        <dbReference type="Proteomes" id="UP000030669"/>
    </source>
</evidence>
<dbReference type="Pfam" id="PF01266">
    <property type="entry name" value="DAO"/>
    <property type="match status" value="1"/>
</dbReference>
<dbReference type="AlphaFoldDB" id="S7RRQ1"/>
<name>S7RRQ1_GLOTA</name>
<dbReference type="Proteomes" id="UP000030669">
    <property type="component" value="Unassembled WGS sequence"/>
</dbReference>
<dbReference type="SUPFAM" id="SSF51905">
    <property type="entry name" value="FAD/NAD(P)-binding domain"/>
    <property type="match status" value="1"/>
</dbReference>
<keyword evidence="4" id="KW-1185">Reference proteome</keyword>
<evidence type="ECO:0000259" key="2">
    <source>
        <dbReference type="Pfam" id="PF01266"/>
    </source>
</evidence>
<evidence type="ECO:0000313" key="3">
    <source>
        <dbReference type="EMBL" id="EPQ55659.1"/>
    </source>
</evidence>
<accession>S7RRQ1</accession>
<evidence type="ECO:0000256" key="1">
    <source>
        <dbReference type="SAM" id="SignalP"/>
    </source>
</evidence>